<evidence type="ECO:0000256" key="2">
    <source>
        <dbReference type="ARBA" id="ARBA00022630"/>
    </source>
</evidence>
<keyword evidence="4" id="KW-0560">Oxidoreductase</keyword>
<dbReference type="PANTHER" id="PTHR47470">
    <property type="entry name" value="CHOLESTEROL OXIDASE"/>
    <property type="match status" value="1"/>
</dbReference>
<sequence>MALPTLYLSSGRTLLVTPHTSFLANNYMKMHQPGFRHERVVVEGFGHSDLLIGEECHSLRVYQGGAYVAVPKRVAKYARDDLTFVAGASLVAWHQTGYGFQEVLA</sequence>
<evidence type="ECO:0000256" key="3">
    <source>
        <dbReference type="ARBA" id="ARBA00022827"/>
    </source>
</evidence>
<keyword evidence="3" id="KW-0274">FAD</keyword>
<evidence type="ECO:0000313" key="5">
    <source>
        <dbReference type="EMBL" id="KAG5556523.1"/>
    </source>
</evidence>
<protein>
    <submittedName>
        <fullName evidence="5">Uncharacterized protein</fullName>
    </submittedName>
</protein>
<comment type="caution">
    <text evidence="5">The sequence shown here is derived from an EMBL/GenBank/DDBJ whole genome shotgun (WGS) entry which is preliminary data.</text>
</comment>
<comment type="cofactor">
    <cofactor evidence="1">
        <name>FAD</name>
        <dbReference type="ChEBI" id="CHEBI:57692"/>
    </cofactor>
</comment>
<name>A0AAV6KV63_9ERIC</name>
<dbReference type="AlphaFoldDB" id="A0AAV6KV63"/>
<dbReference type="PANTHER" id="PTHR47470:SF1">
    <property type="entry name" value="FAD-DEPENDENT OXIDOREDUCTASE 2 FAD BINDING DOMAIN-CONTAINING PROTEIN"/>
    <property type="match status" value="1"/>
</dbReference>
<organism evidence="5 6">
    <name type="scientific">Rhododendron griersonianum</name>
    <dbReference type="NCBI Taxonomy" id="479676"/>
    <lineage>
        <taxon>Eukaryota</taxon>
        <taxon>Viridiplantae</taxon>
        <taxon>Streptophyta</taxon>
        <taxon>Embryophyta</taxon>
        <taxon>Tracheophyta</taxon>
        <taxon>Spermatophyta</taxon>
        <taxon>Magnoliopsida</taxon>
        <taxon>eudicotyledons</taxon>
        <taxon>Gunneridae</taxon>
        <taxon>Pentapetalae</taxon>
        <taxon>asterids</taxon>
        <taxon>Ericales</taxon>
        <taxon>Ericaceae</taxon>
        <taxon>Ericoideae</taxon>
        <taxon>Rhodoreae</taxon>
        <taxon>Rhododendron</taxon>
    </lineage>
</organism>
<proteinExistence type="predicted"/>
<dbReference type="Proteomes" id="UP000823749">
    <property type="component" value="Chromosome 3"/>
</dbReference>
<reference evidence="5" key="1">
    <citation type="submission" date="2020-08" db="EMBL/GenBank/DDBJ databases">
        <title>Plant Genome Project.</title>
        <authorList>
            <person name="Zhang R.-G."/>
        </authorList>
    </citation>
    <scope>NUCLEOTIDE SEQUENCE</scope>
    <source>
        <strain evidence="5">WSP0</strain>
        <tissue evidence="5">Leaf</tissue>
    </source>
</reference>
<keyword evidence="2" id="KW-0285">Flavoprotein</keyword>
<evidence type="ECO:0000256" key="1">
    <source>
        <dbReference type="ARBA" id="ARBA00001974"/>
    </source>
</evidence>
<evidence type="ECO:0000256" key="4">
    <source>
        <dbReference type="ARBA" id="ARBA00023002"/>
    </source>
</evidence>
<evidence type="ECO:0000313" key="6">
    <source>
        <dbReference type="Proteomes" id="UP000823749"/>
    </source>
</evidence>
<dbReference type="GO" id="GO:0016491">
    <property type="term" value="F:oxidoreductase activity"/>
    <property type="evidence" value="ECO:0007669"/>
    <property type="project" value="UniProtKB-KW"/>
</dbReference>
<gene>
    <name evidence="5" type="ORF">RHGRI_006955</name>
</gene>
<accession>A0AAV6KV63</accession>
<keyword evidence="6" id="KW-1185">Reference proteome</keyword>
<dbReference type="InterPro" id="IPR052542">
    <property type="entry name" value="Cholesterol_Oxidase"/>
</dbReference>
<dbReference type="EMBL" id="JACTNZ010000003">
    <property type="protein sequence ID" value="KAG5556523.1"/>
    <property type="molecule type" value="Genomic_DNA"/>
</dbReference>